<gene>
    <name evidence="1" type="ORF">QTG54_002670</name>
</gene>
<dbReference type="InterPro" id="IPR001611">
    <property type="entry name" value="Leu-rich_rpt"/>
</dbReference>
<dbReference type="Gene3D" id="3.80.10.10">
    <property type="entry name" value="Ribonuclease Inhibitor"/>
    <property type="match status" value="1"/>
</dbReference>
<reference evidence="1" key="1">
    <citation type="submission" date="2023-06" db="EMBL/GenBank/DDBJ databases">
        <title>Survivors Of The Sea: Transcriptome response of Skeletonema marinoi to long-term dormancy.</title>
        <authorList>
            <person name="Pinder M.I.M."/>
            <person name="Kourtchenko O."/>
            <person name="Robertson E.K."/>
            <person name="Larsson T."/>
            <person name="Maumus F."/>
            <person name="Osuna-Cruz C.M."/>
            <person name="Vancaester E."/>
            <person name="Stenow R."/>
            <person name="Vandepoele K."/>
            <person name="Ploug H."/>
            <person name="Bruchert V."/>
            <person name="Godhe A."/>
            <person name="Topel M."/>
        </authorList>
    </citation>
    <scope>NUCLEOTIDE SEQUENCE</scope>
    <source>
        <strain evidence="1">R05AC</strain>
    </source>
</reference>
<dbReference type="InterPro" id="IPR032675">
    <property type="entry name" value="LRR_dom_sf"/>
</dbReference>
<proteinExistence type="predicted"/>
<sequence>MQQGESSTLTTLDLHNNNIDDEGVATLIDALQSNASLRNLDLRGNDGISKQGQILLLKLVCDISSIKATLQSNHFLKRLSVEILDEDEEIQTHIYMATEINSEHESSPEAAGREKELGAELATINEAAEVGVLEIGSQSRSKKRRRADNIIDC</sequence>
<accession>A0AAD8YGW5</accession>
<protein>
    <submittedName>
        <fullName evidence="1">Uncharacterized protein</fullName>
    </submittedName>
</protein>
<dbReference type="AlphaFoldDB" id="A0AAD8YGW5"/>
<name>A0AAD8YGW5_9STRA</name>
<dbReference type="EMBL" id="JATAAI010000004">
    <property type="protein sequence ID" value="KAK1746063.1"/>
    <property type="molecule type" value="Genomic_DNA"/>
</dbReference>
<comment type="caution">
    <text evidence="1">The sequence shown here is derived from an EMBL/GenBank/DDBJ whole genome shotgun (WGS) entry which is preliminary data.</text>
</comment>
<dbReference type="Proteomes" id="UP001224775">
    <property type="component" value="Unassembled WGS sequence"/>
</dbReference>
<evidence type="ECO:0000313" key="1">
    <source>
        <dbReference type="EMBL" id="KAK1746063.1"/>
    </source>
</evidence>
<dbReference type="PROSITE" id="PS51450">
    <property type="entry name" value="LRR"/>
    <property type="match status" value="1"/>
</dbReference>
<keyword evidence="2" id="KW-1185">Reference proteome</keyword>
<dbReference type="SUPFAM" id="SSF52047">
    <property type="entry name" value="RNI-like"/>
    <property type="match status" value="1"/>
</dbReference>
<evidence type="ECO:0000313" key="2">
    <source>
        <dbReference type="Proteomes" id="UP001224775"/>
    </source>
</evidence>
<dbReference type="Pfam" id="PF13516">
    <property type="entry name" value="LRR_6"/>
    <property type="match status" value="2"/>
</dbReference>
<organism evidence="1 2">
    <name type="scientific">Skeletonema marinoi</name>
    <dbReference type="NCBI Taxonomy" id="267567"/>
    <lineage>
        <taxon>Eukaryota</taxon>
        <taxon>Sar</taxon>
        <taxon>Stramenopiles</taxon>
        <taxon>Ochrophyta</taxon>
        <taxon>Bacillariophyta</taxon>
        <taxon>Coscinodiscophyceae</taxon>
        <taxon>Thalassiosirophycidae</taxon>
        <taxon>Thalassiosirales</taxon>
        <taxon>Skeletonemataceae</taxon>
        <taxon>Skeletonema</taxon>
        <taxon>Skeletonema marinoi-dohrnii complex</taxon>
    </lineage>
</organism>